<keyword evidence="6 7" id="KW-0472">Membrane</keyword>
<keyword evidence="4 7" id="KW-0812">Transmembrane</keyword>
<dbReference type="InterPro" id="IPR030182">
    <property type="entry name" value="PUP_plant"/>
</dbReference>
<evidence type="ECO:0000313" key="8">
    <source>
        <dbReference type="EMBL" id="PIA39502.1"/>
    </source>
</evidence>
<evidence type="ECO:0008006" key="10">
    <source>
        <dbReference type="Google" id="ProtNLM"/>
    </source>
</evidence>
<evidence type="ECO:0000256" key="2">
    <source>
        <dbReference type="ARBA" id="ARBA00006213"/>
    </source>
</evidence>
<sequence>MSNNNNNNMSIEKSNKPANKKYWVLLIITYIALFVGAISSSLLAKFYFIHGGSSKWVSTWVQSAGSILIALGSSNDRPKGTSHTQYFIGFFSILGAGLIFALYLPLAEIVYKKVHSYEMVMEMQLVSQFAAQVIAIIGMAADGGFGEMATEAKVKFDRGRTAYWITIGFTLFAWQLSFMGTAGLVYLTKSLTGGVCMTALLPICVLGGVIAFGDKFGGNKAISTLLCFWGFCSYVYGEYKKTKIEKEDMKGEQEMNNIKERGQGEHNICDAA</sequence>
<feature type="transmembrane region" description="Helical" evidence="7">
    <location>
        <begin position="86"/>
        <end position="111"/>
    </location>
</feature>
<dbReference type="GO" id="GO:0016020">
    <property type="term" value="C:membrane"/>
    <property type="evidence" value="ECO:0007669"/>
    <property type="project" value="UniProtKB-SubCell"/>
</dbReference>
<feature type="transmembrane region" description="Helical" evidence="7">
    <location>
        <begin position="194"/>
        <end position="213"/>
    </location>
</feature>
<dbReference type="EMBL" id="KZ305043">
    <property type="protein sequence ID" value="PIA39502.1"/>
    <property type="molecule type" value="Genomic_DNA"/>
</dbReference>
<dbReference type="GO" id="GO:0005345">
    <property type="term" value="F:purine nucleobase transmembrane transporter activity"/>
    <property type="evidence" value="ECO:0007669"/>
    <property type="project" value="UniProtKB-ARBA"/>
</dbReference>
<dbReference type="PANTHER" id="PTHR31376">
    <property type="entry name" value="OS09G0467300 PROTEIN-RELATED"/>
    <property type="match status" value="1"/>
</dbReference>
<evidence type="ECO:0000256" key="5">
    <source>
        <dbReference type="ARBA" id="ARBA00022989"/>
    </source>
</evidence>
<dbReference type="OrthoDB" id="683622at2759"/>
<evidence type="ECO:0000256" key="3">
    <source>
        <dbReference type="ARBA" id="ARBA00022448"/>
    </source>
</evidence>
<keyword evidence="3" id="KW-0813">Transport</keyword>
<organism evidence="8 9">
    <name type="scientific">Aquilegia coerulea</name>
    <name type="common">Rocky mountain columbine</name>
    <dbReference type="NCBI Taxonomy" id="218851"/>
    <lineage>
        <taxon>Eukaryota</taxon>
        <taxon>Viridiplantae</taxon>
        <taxon>Streptophyta</taxon>
        <taxon>Embryophyta</taxon>
        <taxon>Tracheophyta</taxon>
        <taxon>Spermatophyta</taxon>
        <taxon>Magnoliopsida</taxon>
        <taxon>Ranunculales</taxon>
        <taxon>Ranunculaceae</taxon>
        <taxon>Thalictroideae</taxon>
        <taxon>Aquilegia</taxon>
    </lineage>
</organism>
<evidence type="ECO:0000256" key="4">
    <source>
        <dbReference type="ARBA" id="ARBA00022692"/>
    </source>
</evidence>
<accession>A0A2G5D7N8</accession>
<dbReference type="Pfam" id="PF16913">
    <property type="entry name" value="PUNUT"/>
    <property type="match status" value="1"/>
</dbReference>
<keyword evidence="5 7" id="KW-1133">Transmembrane helix</keyword>
<evidence type="ECO:0000256" key="7">
    <source>
        <dbReference type="SAM" id="Phobius"/>
    </source>
</evidence>
<feature type="transmembrane region" description="Helical" evidence="7">
    <location>
        <begin position="219"/>
        <end position="237"/>
    </location>
</feature>
<name>A0A2G5D7N8_AQUCA</name>
<dbReference type="AlphaFoldDB" id="A0A2G5D7N8"/>
<keyword evidence="9" id="KW-1185">Reference proteome</keyword>
<dbReference type="PANTHER" id="PTHR31376:SF3">
    <property type="entry name" value="PURINE PERMEASE 4-RELATED"/>
    <property type="match status" value="1"/>
</dbReference>
<gene>
    <name evidence="8" type="ORF">AQUCO_02600153v1</name>
</gene>
<evidence type="ECO:0000313" key="9">
    <source>
        <dbReference type="Proteomes" id="UP000230069"/>
    </source>
</evidence>
<reference evidence="8 9" key="1">
    <citation type="submission" date="2017-09" db="EMBL/GenBank/DDBJ databases">
        <title>WGS assembly of Aquilegia coerulea Goldsmith.</title>
        <authorList>
            <person name="Hodges S."/>
            <person name="Kramer E."/>
            <person name="Nordborg M."/>
            <person name="Tomkins J."/>
            <person name="Borevitz J."/>
            <person name="Derieg N."/>
            <person name="Yan J."/>
            <person name="Mihaltcheva S."/>
            <person name="Hayes R.D."/>
            <person name="Rokhsar D."/>
        </authorList>
    </citation>
    <scope>NUCLEOTIDE SEQUENCE [LARGE SCALE GENOMIC DNA]</scope>
    <source>
        <strain evidence="9">cv. Goldsmith</strain>
    </source>
</reference>
<feature type="transmembrane region" description="Helical" evidence="7">
    <location>
        <begin position="123"/>
        <end position="141"/>
    </location>
</feature>
<evidence type="ECO:0000256" key="1">
    <source>
        <dbReference type="ARBA" id="ARBA00004370"/>
    </source>
</evidence>
<proteinExistence type="inferred from homology"/>
<protein>
    <recommendedName>
        <fullName evidence="10">Purine permease</fullName>
    </recommendedName>
</protein>
<dbReference type="GO" id="GO:0015211">
    <property type="term" value="F:purine nucleoside transmembrane transporter activity"/>
    <property type="evidence" value="ECO:0007669"/>
    <property type="project" value="InterPro"/>
</dbReference>
<feature type="transmembrane region" description="Helical" evidence="7">
    <location>
        <begin position="161"/>
        <end position="187"/>
    </location>
</feature>
<feature type="transmembrane region" description="Helical" evidence="7">
    <location>
        <begin position="22"/>
        <end position="44"/>
    </location>
</feature>
<evidence type="ECO:0000256" key="6">
    <source>
        <dbReference type="ARBA" id="ARBA00023136"/>
    </source>
</evidence>
<comment type="subcellular location">
    <subcellularLocation>
        <location evidence="1">Membrane</location>
    </subcellularLocation>
</comment>
<dbReference type="Proteomes" id="UP000230069">
    <property type="component" value="Unassembled WGS sequence"/>
</dbReference>
<comment type="similarity">
    <text evidence="2">Belongs to the purine permeases (TC 2.A.7.14) family.</text>
</comment>